<evidence type="ECO:0000313" key="2">
    <source>
        <dbReference type="Proteomes" id="UP000277204"/>
    </source>
</evidence>
<protein>
    <submittedName>
        <fullName evidence="1">Uncharacterized protein</fullName>
    </submittedName>
</protein>
<dbReference type="EMBL" id="UZAI01001085">
    <property type="protein sequence ID" value="VDO58815.1"/>
    <property type="molecule type" value="Genomic_DNA"/>
</dbReference>
<organism evidence="1 2">
    <name type="scientific">Schistosoma margrebowiei</name>
    <dbReference type="NCBI Taxonomy" id="48269"/>
    <lineage>
        <taxon>Eukaryota</taxon>
        <taxon>Metazoa</taxon>
        <taxon>Spiralia</taxon>
        <taxon>Lophotrochozoa</taxon>
        <taxon>Platyhelminthes</taxon>
        <taxon>Trematoda</taxon>
        <taxon>Digenea</taxon>
        <taxon>Strigeidida</taxon>
        <taxon>Schistosomatoidea</taxon>
        <taxon>Schistosomatidae</taxon>
        <taxon>Schistosoma</taxon>
    </lineage>
</organism>
<evidence type="ECO:0000313" key="1">
    <source>
        <dbReference type="EMBL" id="VDO58815.1"/>
    </source>
</evidence>
<accession>A0A183LIQ3</accession>
<dbReference type="Proteomes" id="UP000277204">
    <property type="component" value="Unassembled WGS sequence"/>
</dbReference>
<name>A0A183LIQ3_9TREM</name>
<sequence>MVCALHLRSAKYFYKTDRTLNLPSLTRGNEQIQVVENSVYLGSCISAGGGVSDEINVPIVKARAAYNNLSHLERTRDAILAVKGRIYNVSWQHHVSNAQVRHHVFGYSGDNSSGITILKHLLQWVGNSPQMSSQRIPRQTLFADAGTGWKKRGGGQYMTRCHCMKESYTGIASVGPSRLPGRGPRDGATQWLDTNSDMIKTLGCQKIFEKVNPSDVNLELTEISEGFGFPFRTYS</sequence>
<dbReference type="AlphaFoldDB" id="A0A183LIQ3"/>
<dbReference type="STRING" id="48269.A0A183LIQ3"/>
<proteinExistence type="predicted"/>
<reference evidence="1 2" key="1">
    <citation type="submission" date="2018-11" db="EMBL/GenBank/DDBJ databases">
        <authorList>
            <consortium name="Pathogen Informatics"/>
        </authorList>
    </citation>
    <scope>NUCLEOTIDE SEQUENCE [LARGE SCALE GENOMIC DNA]</scope>
    <source>
        <strain evidence="1 2">Zambia</strain>
    </source>
</reference>
<keyword evidence="2" id="KW-1185">Reference proteome</keyword>
<gene>
    <name evidence="1" type="ORF">SMRZ_LOCUS3678</name>
</gene>